<proteinExistence type="predicted"/>
<reference evidence="1 2" key="2">
    <citation type="journal article" date="2018" name="Plant J.">
        <title>The Physcomitrella patens chromosome-scale assembly reveals moss genome structure and evolution.</title>
        <authorList>
            <person name="Lang D."/>
            <person name="Ullrich K.K."/>
            <person name="Murat F."/>
            <person name="Fuchs J."/>
            <person name="Jenkins J."/>
            <person name="Haas F.B."/>
            <person name="Piednoel M."/>
            <person name="Gundlach H."/>
            <person name="Van Bel M."/>
            <person name="Meyberg R."/>
            <person name="Vives C."/>
            <person name="Morata J."/>
            <person name="Symeonidi A."/>
            <person name="Hiss M."/>
            <person name="Muchero W."/>
            <person name="Kamisugi Y."/>
            <person name="Saleh O."/>
            <person name="Blanc G."/>
            <person name="Decker E.L."/>
            <person name="van Gessel N."/>
            <person name="Grimwood J."/>
            <person name="Hayes R.D."/>
            <person name="Graham S.W."/>
            <person name="Gunter L.E."/>
            <person name="McDaniel S.F."/>
            <person name="Hoernstein S.N.W."/>
            <person name="Larsson A."/>
            <person name="Li F.W."/>
            <person name="Perroud P.F."/>
            <person name="Phillips J."/>
            <person name="Ranjan P."/>
            <person name="Rokshar D.S."/>
            <person name="Rothfels C.J."/>
            <person name="Schneider L."/>
            <person name="Shu S."/>
            <person name="Stevenson D.W."/>
            <person name="Thummler F."/>
            <person name="Tillich M."/>
            <person name="Villarreal Aguilar J.C."/>
            <person name="Widiez T."/>
            <person name="Wong G.K."/>
            <person name="Wymore A."/>
            <person name="Zhang Y."/>
            <person name="Zimmer A.D."/>
            <person name="Quatrano R.S."/>
            <person name="Mayer K.F.X."/>
            <person name="Goodstein D."/>
            <person name="Casacuberta J.M."/>
            <person name="Vandepoele K."/>
            <person name="Reski R."/>
            <person name="Cuming A.C."/>
            <person name="Tuskan G.A."/>
            <person name="Maumus F."/>
            <person name="Salse J."/>
            <person name="Schmutz J."/>
            <person name="Rensing S.A."/>
        </authorList>
    </citation>
    <scope>NUCLEOTIDE SEQUENCE [LARGE SCALE GENOMIC DNA]</scope>
    <source>
        <strain evidence="1 2">cv. Gransden 2004</strain>
    </source>
</reference>
<dbReference type="Proteomes" id="UP000006727">
    <property type="component" value="Chromosome 3"/>
</dbReference>
<dbReference type="AlphaFoldDB" id="A0A7I3ZD57"/>
<sequence>MLSFKPVISTIVDDVQPYCLVQFLFRPVHTIECGVIPLNPYSPYNYSSQQEPESAFCFEPPQDSVCKKAVFP</sequence>
<keyword evidence="2" id="KW-1185">Reference proteome</keyword>
<evidence type="ECO:0000313" key="1">
    <source>
        <dbReference type="EnsemblPlants" id="PAC:32943063.CDS.1"/>
    </source>
</evidence>
<dbReference type="EMBL" id="ABEU02000003">
    <property type="status" value="NOT_ANNOTATED_CDS"/>
    <property type="molecule type" value="Genomic_DNA"/>
</dbReference>
<dbReference type="EnsemblPlants" id="Pp3c3_25770V3.1">
    <property type="protein sequence ID" value="PAC:32943062.CDS.1"/>
    <property type="gene ID" value="Pp3c3_25770"/>
</dbReference>
<evidence type="ECO:0000313" key="2">
    <source>
        <dbReference type="Proteomes" id="UP000006727"/>
    </source>
</evidence>
<dbReference type="EnsemblPlants" id="Pp3c3_25770V3.2">
    <property type="protein sequence ID" value="PAC:32943063.CDS.1"/>
    <property type="gene ID" value="Pp3c3_25770"/>
</dbReference>
<protein>
    <submittedName>
        <fullName evidence="1">Uncharacterized protein</fullName>
    </submittedName>
</protein>
<dbReference type="Gramene" id="Pp3c3_25770V3.2">
    <property type="protein sequence ID" value="PAC:32943063.CDS.1"/>
    <property type="gene ID" value="Pp3c3_25770"/>
</dbReference>
<reference evidence="1 2" key="1">
    <citation type="journal article" date="2008" name="Science">
        <title>The Physcomitrella genome reveals evolutionary insights into the conquest of land by plants.</title>
        <authorList>
            <person name="Rensing S."/>
            <person name="Lang D."/>
            <person name="Zimmer A."/>
            <person name="Terry A."/>
            <person name="Salamov A."/>
            <person name="Shapiro H."/>
            <person name="Nishiyama T."/>
            <person name="Perroud P.-F."/>
            <person name="Lindquist E."/>
            <person name="Kamisugi Y."/>
            <person name="Tanahashi T."/>
            <person name="Sakakibara K."/>
            <person name="Fujita T."/>
            <person name="Oishi K."/>
            <person name="Shin-I T."/>
            <person name="Kuroki Y."/>
            <person name="Toyoda A."/>
            <person name="Suzuki Y."/>
            <person name="Hashimoto A."/>
            <person name="Yamaguchi K."/>
            <person name="Sugano A."/>
            <person name="Kohara Y."/>
            <person name="Fujiyama A."/>
            <person name="Anterola A."/>
            <person name="Aoki S."/>
            <person name="Ashton N."/>
            <person name="Barbazuk W.B."/>
            <person name="Barker E."/>
            <person name="Bennetzen J."/>
            <person name="Bezanilla M."/>
            <person name="Blankenship R."/>
            <person name="Cho S.H."/>
            <person name="Dutcher S."/>
            <person name="Estelle M."/>
            <person name="Fawcett J.A."/>
            <person name="Gundlach H."/>
            <person name="Hanada K."/>
            <person name="Heyl A."/>
            <person name="Hicks K.A."/>
            <person name="Hugh J."/>
            <person name="Lohr M."/>
            <person name="Mayer K."/>
            <person name="Melkozernov A."/>
            <person name="Murata T."/>
            <person name="Nelson D."/>
            <person name="Pils B."/>
            <person name="Prigge M."/>
            <person name="Reiss B."/>
            <person name="Renner T."/>
            <person name="Rombauts S."/>
            <person name="Rushton P."/>
            <person name="Sanderfoot A."/>
            <person name="Schween G."/>
            <person name="Shiu S.-H."/>
            <person name="Stueber K."/>
            <person name="Theodoulou F.L."/>
            <person name="Tu H."/>
            <person name="Van de Peer Y."/>
            <person name="Verrier P.J."/>
            <person name="Waters E."/>
            <person name="Wood A."/>
            <person name="Yang L."/>
            <person name="Cove D."/>
            <person name="Cuming A."/>
            <person name="Hasebe M."/>
            <person name="Lucas S."/>
            <person name="Mishler D.B."/>
            <person name="Reski R."/>
            <person name="Grigoriev I."/>
            <person name="Quatrano R.S."/>
            <person name="Boore J.L."/>
        </authorList>
    </citation>
    <scope>NUCLEOTIDE SEQUENCE [LARGE SCALE GENOMIC DNA]</scope>
    <source>
        <strain evidence="1 2">cv. Gransden 2004</strain>
    </source>
</reference>
<accession>A0A7I3ZD57</accession>
<reference evidence="1" key="3">
    <citation type="submission" date="2020-12" db="UniProtKB">
        <authorList>
            <consortium name="EnsemblPlants"/>
        </authorList>
    </citation>
    <scope>IDENTIFICATION</scope>
</reference>
<organism evidence="1 2">
    <name type="scientific">Physcomitrium patens</name>
    <name type="common">Spreading-leaved earth moss</name>
    <name type="synonym">Physcomitrella patens</name>
    <dbReference type="NCBI Taxonomy" id="3218"/>
    <lineage>
        <taxon>Eukaryota</taxon>
        <taxon>Viridiplantae</taxon>
        <taxon>Streptophyta</taxon>
        <taxon>Embryophyta</taxon>
        <taxon>Bryophyta</taxon>
        <taxon>Bryophytina</taxon>
        <taxon>Bryopsida</taxon>
        <taxon>Funariidae</taxon>
        <taxon>Funariales</taxon>
        <taxon>Funariaceae</taxon>
        <taxon>Physcomitrium</taxon>
    </lineage>
</organism>
<name>A0A7I3ZD57_PHYPA</name>
<dbReference type="InParanoid" id="A0A7I3ZD57"/>
<dbReference type="Gramene" id="Pp3c3_25770V3.1">
    <property type="protein sequence ID" value="PAC:32943062.CDS.1"/>
    <property type="gene ID" value="Pp3c3_25770"/>
</dbReference>